<dbReference type="GO" id="GO:0044781">
    <property type="term" value="P:bacterial-type flagellum organization"/>
    <property type="evidence" value="ECO:0007669"/>
    <property type="project" value="UniProtKB-KW"/>
</dbReference>
<keyword evidence="2" id="KW-1005">Bacterial flagellum biogenesis</keyword>
<gene>
    <name evidence="3" type="ORF">C8N24_2232</name>
</gene>
<sequence>MTAINATGDTKHTATTQGTDANTVTNKASTLDKDGFLKLFVAQLTHQDPTSPMDTNDSINQMASFSMVEGMTNMQQTNTKIASSLTTSSAVGLIGRTVSYLDADGNLQTGKVERVSTTKDGQATLTVGGKNGIDASKIAEVSA</sequence>
<evidence type="ECO:0000256" key="1">
    <source>
        <dbReference type="ARBA" id="ARBA00010577"/>
    </source>
</evidence>
<dbReference type="Pfam" id="PF03963">
    <property type="entry name" value="FlgD"/>
    <property type="match status" value="1"/>
</dbReference>
<evidence type="ECO:0000313" key="3">
    <source>
        <dbReference type="EMBL" id="RKQ92386.1"/>
    </source>
</evidence>
<name>A0A660LDN7_9ACTN</name>
<comment type="similarity">
    <text evidence="1">Belongs to the FlgD family.</text>
</comment>
<dbReference type="Proteomes" id="UP000278962">
    <property type="component" value="Unassembled WGS sequence"/>
</dbReference>
<evidence type="ECO:0000256" key="2">
    <source>
        <dbReference type="ARBA" id="ARBA00022795"/>
    </source>
</evidence>
<keyword evidence="3" id="KW-0966">Cell projection</keyword>
<proteinExistence type="inferred from homology"/>
<keyword evidence="3" id="KW-0282">Flagellum</keyword>
<dbReference type="InterPro" id="IPR005648">
    <property type="entry name" value="FlgD"/>
</dbReference>
<evidence type="ECO:0000313" key="4">
    <source>
        <dbReference type="Proteomes" id="UP000278962"/>
    </source>
</evidence>
<dbReference type="OrthoDB" id="9785233at2"/>
<protein>
    <submittedName>
        <fullName evidence="3">Flagellar basal-body rod modification protein FlgD</fullName>
    </submittedName>
</protein>
<reference evidence="3 4" key="1">
    <citation type="submission" date="2018-10" db="EMBL/GenBank/DDBJ databases">
        <title>Genomic Encyclopedia of Archaeal and Bacterial Type Strains, Phase II (KMG-II): from individual species to whole genera.</title>
        <authorList>
            <person name="Goeker M."/>
        </authorList>
    </citation>
    <scope>NUCLEOTIDE SEQUENCE [LARGE SCALE GENOMIC DNA]</scope>
    <source>
        <strain evidence="3 4">DSM 14954</strain>
    </source>
</reference>
<accession>A0A660LDN7</accession>
<keyword evidence="3" id="KW-0969">Cilium</keyword>
<comment type="caution">
    <text evidence="3">The sequence shown here is derived from an EMBL/GenBank/DDBJ whole genome shotgun (WGS) entry which is preliminary data.</text>
</comment>
<keyword evidence="4" id="KW-1185">Reference proteome</keyword>
<organism evidence="3 4">
    <name type="scientific">Solirubrobacter pauli</name>
    <dbReference type="NCBI Taxonomy" id="166793"/>
    <lineage>
        <taxon>Bacteria</taxon>
        <taxon>Bacillati</taxon>
        <taxon>Actinomycetota</taxon>
        <taxon>Thermoleophilia</taxon>
        <taxon>Solirubrobacterales</taxon>
        <taxon>Solirubrobacteraceae</taxon>
        <taxon>Solirubrobacter</taxon>
    </lineage>
</organism>
<dbReference type="AlphaFoldDB" id="A0A660LDN7"/>
<dbReference type="EMBL" id="RBIL01000001">
    <property type="protein sequence ID" value="RKQ92386.1"/>
    <property type="molecule type" value="Genomic_DNA"/>
</dbReference>
<dbReference type="RefSeq" id="WP_121250087.1">
    <property type="nucleotide sequence ID" value="NZ_RBIL01000001.1"/>
</dbReference>